<evidence type="ECO:0000256" key="2">
    <source>
        <dbReference type="ARBA" id="ARBA00005775"/>
    </source>
</evidence>
<protein>
    <submittedName>
        <fullName evidence="10">ARM repeat-containing protein</fullName>
    </submittedName>
</protein>
<keyword evidence="4" id="KW-0396">Initiation factor</keyword>
<dbReference type="SUPFAM" id="SSF101489">
    <property type="entry name" value="Eukaryotic initiation factor 4f subunit eIF4g, eIF4e-binding domain"/>
    <property type="match status" value="1"/>
</dbReference>
<sequence>METPVQTSLPSALKTARAIMDLRTIVYPTGIRSPKVELNANARQGKFRYDRDFLLQFMPICKERPRSLPPLDALGLEPVDTNYPARLSYSTRHASSTTIPRATLRINSGSITFGSTEDVDLPISSSPITAPAPVKRERAKMFGSMAAYAPVFVPTHSTSSSASTPNADMALTSTSAPLKTAKPDIKKLFEGPSSSGPASTASSPAPTDVASPSPRSSALPGTSSGSSGMGQGQGAPPPHGSQPSQLGIAPAPVKREHETPEVVDHNIHLLLDELTMEHFDSVSEQIIQCVNKSENEKNGRTLIRVIRLVFEKAIEAETNPQMCALLYHKIMEQISPKVRDEGTKNAEGRPTAGSQLLRKYVLNRCQEDFKRGWVVEMTCAAAEVNAKAEAGKDDKEDDGFQKAKCQRLALVKFIGELFNQRILPERIIRDCIKTLLANAEQMEDVELESLCELLKTSGKLLDTPKAQSYMGVYFSRINNLARDSSVSSRLQSMLLVRPIKSQCITMLSACL</sequence>
<name>A0A8E2DL12_9APHY</name>
<reference evidence="10 11" key="1">
    <citation type="submission" date="2016-07" db="EMBL/GenBank/DDBJ databases">
        <title>Draft genome of the white-rot fungus Obba rivulosa 3A-2.</title>
        <authorList>
            <consortium name="DOE Joint Genome Institute"/>
            <person name="Miettinen O."/>
            <person name="Riley R."/>
            <person name="Acob R."/>
            <person name="Barry K."/>
            <person name="Cullen D."/>
            <person name="De Vries R."/>
            <person name="Hainaut M."/>
            <person name="Hatakka A."/>
            <person name="Henrissat B."/>
            <person name="Hilden K."/>
            <person name="Kuo R."/>
            <person name="Labutti K."/>
            <person name="Lipzen A."/>
            <person name="Makela M.R."/>
            <person name="Sandor L."/>
            <person name="Spatafora J.W."/>
            <person name="Grigoriev I.V."/>
            <person name="Hibbett D.S."/>
        </authorList>
    </citation>
    <scope>NUCLEOTIDE SEQUENCE [LARGE SCALE GENOMIC DNA]</scope>
    <source>
        <strain evidence="10 11">3A-2</strain>
    </source>
</reference>
<dbReference type="SUPFAM" id="SSF48371">
    <property type="entry name" value="ARM repeat"/>
    <property type="match status" value="1"/>
</dbReference>
<evidence type="ECO:0000256" key="7">
    <source>
        <dbReference type="ARBA" id="ARBA00022917"/>
    </source>
</evidence>
<evidence type="ECO:0000313" key="11">
    <source>
        <dbReference type="Proteomes" id="UP000250043"/>
    </source>
</evidence>
<accession>A0A8E2DL12</accession>
<dbReference type="SMART" id="SM00543">
    <property type="entry name" value="MIF4G"/>
    <property type="match status" value="1"/>
</dbReference>
<dbReference type="InterPro" id="IPR016024">
    <property type="entry name" value="ARM-type_fold"/>
</dbReference>
<dbReference type="PANTHER" id="PTHR23253:SF9">
    <property type="entry name" value="EUKARYOTIC TRANSLATION INITIATION FACTOR 4 GAMMA 2"/>
    <property type="match status" value="1"/>
</dbReference>
<dbReference type="GO" id="GO:0003729">
    <property type="term" value="F:mRNA binding"/>
    <property type="evidence" value="ECO:0007669"/>
    <property type="project" value="TreeGrafter"/>
</dbReference>
<evidence type="ECO:0000256" key="4">
    <source>
        <dbReference type="ARBA" id="ARBA00022540"/>
    </source>
</evidence>
<dbReference type="InterPro" id="IPR003890">
    <property type="entry name" value="MIF4G-like_typ-3"/>
</dbReference>
<dbReference type="InterPro" id="IPR022745">
    <property type="entry name" value="eIF4G1_eIF4E-bd"/>
</dbReference>
<evidence type="ECO:0000256" key="5">
    <source>
        <dbReference type="ARBA" id="ARBA00022553"/>
    </source>
</evidence>
<gene>
    <name evidence="10" type="ORF">OBBRIDRAFT_589872</name>
</gene>
<proteinExistence type="inferred from homology"/>
<feature type="domain" description="MIF4G" evidence="9">
    <location>
        <begin position="264"/>
        <end position="503"/>
    </location>
</feature>
<feature type="region of interest" description="Disordered" evidence="8">
    <location>
        <begin position="186"/>
        <end position="248"/>
    </location>
</feature>
<keyword evidence="5" id="KW-0597">Phosphoprotein</keyword>
<evidence type="ECO:0000256" key="8">
    <source>
        <dbReference type="SAM" id="MobiDB-lite"/>
    </source>
</evidence>
<dbReference type="GO" id="GO:0003743">
    <property type="term" value="F:translation initiation factor activity"/>
    <property type="evidence" value="ECO:0007669"/>
    <property type="project" value="UniProtKB-KW"/>
</dbReference>
<dbReference type="OrthoDB" id="514777at2759"/>
<evidence type="ECO:0000313" key="10">
    <source>
        <dbReference type="EMBL" id="OCH90596.1"/>
    </source>
</evidence>
<dbReference type="EMBL" id="KV722401">
    <property type="protein sequence ID" value="OCH90596.1"/>
    <property type="molecule type" value="Genomic_DNA"/>
</dbReference>
<dbReference type="GO" id="GO:0016281">
    <property type="term" value="C:eukaryotic translation initiation factor 4F complex"/>
    <property type="evidence" value="ECO:0007669"/>
    <property type="project" value="TreeGrafter"/>
</dbReference>
<evidence type="ECO:0000256" key="1">
    <source>
        <dbReference type="ARBA" id="ARBA00004496"/>
    </source>
</evidence>
<keyword evidence="6" id="KW-0694">RNA-binding</keyword>
<evidence type="ECO:0000256" key="3">
    <source>
        <dbReference type="ARBA" id="ARBA00022490"/>
    </source>
</evidence>
<dbReference type="PANTHER" id="PTHR23253">
    <property type="entry name" value="EUKARYOTIC TRANSLATION INITIATION FACTOR 4 GAMMA"/>
    <property type="match status" value="1"/>
</dbReference>
<dbReference type="FunFam" id="1.25.40.180:FF:000020">
    <property type="entry name" value="Eukaryotic translation initiation factor subunit"/>
    <property type="match status" value="1"/>
</dbReference>
<evidence type="ECO:0000259" key="9">
    <source>
        <dbReference type="SMART" id="SM00543"/>
    </source>
</evidence>
<organism evidence="10 11">
    <name type="scientific">Obba rivulosa</name>
    <dbReference type="NCBI Taxonomy" id="1052685"/>
    <lineage>
        <taxon>Eukaryota</taxon>
        <taxon>Fungi</taxon>
        <taxon>Dikarya</taxon>
        <taxon>Basidiomycota</taxon>
        <taxon>Agaricomycotina</taxon>
        <taxon>Agaricomycetes</taxon>
        <taxon>Polyporales</taxon>
        <taxon>Gelatoporiaceae</taxon>
        <taxon>Obba</taxon>
    </lineage>
</organism>
<keyword evidence="7" id="KW-0648">Protein biosynthesis</keyword>
<dbReference type="AlphaFoldDB" id="A0A8E2DL12"/>
<comment type="subcellular location">
    <subcellularLocation>
        <location evidence="1">Cytoplasm</location>
    </subcellularLocation>
</comment>
<dbReference type="Pfam" id="PF12152">
    <property type="entry name" value="eIF_4G1"/>
    <property type="match status" value="1"/>
</dbReference>
<dbReference type="Proteomes" id="UP000250043">
    <property type="component" value="Unassembled WGS sequence"/>
</dbReference>
<keyword evidence="3" id="KW-0963">Cytoplasm</keyword>
<feature type="compositionally biased region" description="Low complexity" evidence="8">
    <location>
        <begin position="191"/>
        <end position="226"/>
    </location>
</feature>
<dbReference type="Gene3D" id="1.25.40.180">
    <property type="match status" value="1"/>
</dbReference>
<dbReference type="Gene3D" id="1.20.970.30">
    <property type="entry name" value="eIF4G, eIF4E-binding domain"/>
    <property type="match status" value="1"/>
</dbReference>
<keyword evidence="11" id="KW-1185">Reference proteome</keyword>
<dbReference type="Pfam" id="PF02854">
    <property type="entry name" value="MIF4G"/>
    <property type="match status" value="1"/>
</dbReference>
<dbReference type="GO" id="GO:0010494">
    <property type="term" value="C:cytoplasmic stress granule"/>
    <property type="evidence" value="ECO:0007669"/>
    <property type="project" value="UniProtKB-ARBA"/>
</dbReference>
<dbReference type="InterPro" id="IPR036211">
    <property type="entry name" value="eIF4G_eIF4E-bd_sf"/>
</dbReference>
<evidence type="ECO:0000256" key="6">
    <source>
        <dbReference type="ARBA" id="ARBA00022884"/>
    </source>
</evidence>
<comment type="similarity">
    <text evidence="2">Belongs to the eukaryotic initiation factor 4G family.</text>
</comment>